<dbReference type="Proteomes" id="UP001175226">
    <property type="component" value="Unassembled WGS sequence"/>
</dbReference>
<name>A0AA39KDE7_9AGAR</name>
<evidence type="ECO:0000313" key="2">
    <source>
        <dbReference type="EMBL" id="KAK0456718.1"/>
    </source>
</evidence>
<feature type="region of interest" description="Disordered" evidence="1">
    <location>
        <begin position="113"/>
        <end position="142"/>
    </location>
</feature>
<dbReference type="EMBL" id="JAUEPT010000001">
    <property type="protein sequence ID" value="KAK0456718.1"/>
    <property type="molecule type" value="Genomic_DNA"/>
</dbReference>
<sequence length="540" mass="61197">MQYAAWVPRRSAVQATGNVVGIPFLPMLQIAAGRAWARHSSSIPRRAPDSKKSQSKKRTFSGAKASSSGVQHNSGVASLASKSRQYERPTKRTIPRFPKEFIPNYSVSYMSPEHLSEHDSTLEPGRAPPILPDATDNETDPPWYDLDMSPYLTIVSRDNVTTPLRRLPPSSTRKALLNNLIHLAQRRPSPGLPALIDYHALHREVHSTRSYNLLIDLSIRHKSFGVVSSLLRAMSVEGIDHNHITKKLLLRWLIYTDRRSEAWQLLEETTPSSETAPLPVDYWLEFFHSSRYTPLSNTEFLHLMKISPVKFTETTTPRVMSVVIRAILRLGRPSYALQLVTTYLSAMPRKVDAVLARQNLKLVHLVVCYGSTEKGITRFFQSRQTLQSLLALHPTLRPTSATLLILLSQLSRCKRAESIASQLVEEFKDRWGCEVENAEVRQKVASLALKDVRLRGISPKILQTIEESASSSQSGGCEVTGFRYVPHFWSVSGVEERRRWRQLHRLYRRRTRSQGATGRRVSKRSREEVSGKETGVLIRV</sequence>
<protein>
    <submittedName>
        <fullName evidence="2">Uncharacterized protein</fullName>
    </submittedName>
</protein>
<proteinExistence type="predicted"/>
<evidence type="ECO:0000256" key="1">
    <source>
        <dbReference type="SAM" id="MobiDB-lite"/>
    </source>
</evidence>
<feature type="compositionally biased region" description="Polar residues" evidence="1">
    <location>
        <begin position="64"/>
        <end position="83"/>
    </location>
</feature>
<comment type="caution">
    <text evidence="2">The sequence shown here is derived from an EMBL/GenBank/DDBJ whole genome shotgun (WGS) entry which is preliminary data.</text>
</comment>
<gene>
    <name evidence="2" type="ORF">EV421DRAFT_1754363</name>
</gene>
<evidence type="ECO:0000313" key="3">
    <source>
        <dbReference type="Proteomes" id="UP001175226"/>
    </source>
</evidence>
<feature type="region of interest" description="Disordered" evidence="1">
    <location>
        <begin position="514"/>
        <end position="540"/>
    </location>
</feature>
<keyword evidence="3" id="KW-1185">Reference proteome</keyword>
<accession>A0AA39KDE7</accession>
<dbReference type="AlphaFoldDB" id="A0AA39KDE7"/>
<organism evidence="2 3">
    <name type="scientific">Armillaria borealis</name>
    <dbReference type="NCBI Taxonomy" id="47425"/>
    <lineage>
        <taxon>Eukaryota</taxon>
        <taxon>Fungi</taxon>
        <taxon>Dikarya</taxon>
        <taxon>Basidiomycota</taxon>
        <taxon>Agaricomycotina</taxon>
        <taxon>Agaricomycetes</taxon>
        <taxon>Agaricomycetidae</taxon>
        <taxon>Agaricales</taxon>
        <taxon>Marasmiineae</taxon>
        <taxon>Physalacriaceae</taxon>
        <taxon>Armillaria</taxon>
    </lineage>
</organism>
<reference evidence="2" key="1">
    <citation type="submission" date="2023-06" db="EMBL/GenBank/DDBJ databases">
        <authorList>
            <consortium name="Lawrence Berkeley National Laboratory"/>
            <person name="Ahrendt S."/>
            <person name="Sahu N."/>
            <person name="Indic B."/>
            <person name="Wong-Bajracharya J."/>
            <person name="Merenyi Z."/>
            <person name="Ke H.-M."/>
            <person name="Monk M."/>
            <person name="Kocsube S."/>
            <person name="Drula E."/>
            <person name="Lipzen A."/>
            <person name="Balint B."/>
            <person name="Henrissat B."/>
            <person name="Andreopoulos B."/>
            <person name="Martin F.M."/>
            <person name="Harder C.B."/>
            <person name="Rigling D."/>
            <person name="Ford K.L."/>
            <person name="Foster G.D."/>
            <person name="Pangilinan J."/>
            <person name="Papanicolaou A."/>
            <person name="Barry K."/>
            <person name="LaButti K."/>
            <person name="Viragh M."/>
            <person name="Koriabine M."/>
            <person name="Yan M."/>
            <person name="Riley R."/>
            <person name="Champramary S."/>
            <person name="Plett K.L."/>
            <person name="Tsai I.J."/>
            <person name="Slot J."/>
            <person name="Sipos G."/>
            <person name="Plett J."/>
            <person name="Nagy L.G."/>
            <person name="Grigoriev I.V."/>
        </authorList>
    </citation>
    <scope>NUCLEOTIDE SEQUENCE</scope>
    <source>
        <strain evidence="2">FPL87.14</strain>
    </source>
</reference>
<feature type="region of interest" description="Disordered" evidence="1">
    <location>
        <begin position="39"/>
        <end position="97"/>
    </location>
</feature>